<evidence type="ECO:0000313" key="2">
    <source>
        <dbReference type="Proteomes" id="UP001221757"/>
    </source>
</evidence>
<name>A0AAD7DYA9_MYCRO</name>
<evidence type="ECO:0000313" key="1">
    <source>
        <dbReference type="EMBL" id="KAJ7701752.1"/>
    </source>
</evidence>
<reference evidence="1" key="1">
    <citation type="submission" date="2023-03" db="EMBL/GenBank/DDBJ databases">
        <title>Massive genome expansion in bonnet fungi (Mycena s.s.) driven by repeated elements and novel gene families across ecological guilds.</title>
        <authorList>
            <consortium name="Lawrence Berkeley National Laboratory"/>
            <person name="Harder C.B."/>
            <person name="Miyauchi S."/>
            <person name="Viragh M."/>
            <person name="Kuo A."/>
            <person name="Thoen E."/>
            <person name="Andreopoulos B."/>
            <person name="Lu D."/>
            <person name="Skrede I."/>
            <person name="Drula E."/>
            <person name="Henrissat B."/>
            <person name="Morin E."/>
            <person name="Kohler A."/>
            <person name="Barry K."/>
            <person name="LaButti K."/>
            <person name="Morin E."/>
            <person name="Salamov A."/>
            <person name="Lipzen A."/>
            <person name="Mereny Z."/>
            <person name="Hegedus B."/>
            <person name="Baldrian P."/>
            <person name="Stursova M."/>
            <person name="Weitz H."/>
            <person name="Taylor A."/>
            <person name="Grigoriev I.V."/>
            <person name="Nagy L.G."/>
            <person name="Martin F."/>
            <person name="Kauserud H."/>
        </authorList>
    </citation>
    <scope>NUCLEOTIDE SEQUENCE</scope>
    <source>
        <strain evidence="1">CBHHK067</strain>
    </source>
</reference>
<dbReference type="AlphaFoldDB" id="A0AAD7DYA9"/>
<dbReference type="EMBL" id="JARKIE010000016">
    <property type="protein sequence ID" value="KAJ7701752.1"/>
    <property type="molecule type" value="Genomic_DNA"/>
</dbReference>
<accession>A0AAD7DYA9</accession>
<protein>
    <submittedName>
        <fullName evidence="1">Uncharacterized protein</fullName>
    </submittedName>
</protein>
<comment type="caution">
    <text evidence="1">The sequence shown here is derived from an EMBL/GenBank/DDBJ whole genome shotgun (WGS) entry which is preliminary data.</text>
</comment>
<organism evidence="1 2">
    <name type="scientific">Mycena rosella</name>
    <name type="common">Pink bonnet</name>
    <name type="synonym">Agaricus rosellus</name>
    <dbReference type="NCBI Taxonomy" id="1033263"/>
    <lineage>
        <taxon>Eukaryota</taxon>
        <taxon>Fungi</taxon>
        <taxon>Dikarya</taxon>
        <taxon>Basidiomycota</taxon>
        <taxon>Agaricomycotina</taxon>
        <taxon>Agaricomycetes</taxon>
        <taxon>Agaricomycetidae</taxon>
        <taxon>Agaricales</taxon>
        <taxon>Marasmiineae</taxon>
        <taxon>Mycenaceae</taxon>
        <taxon>Mycena</taxon>
    </lineage>
</organism>
<proteinExistence type="predicted"/>
<sequence>MFKVTAHPSDRRQHQHLLYTGNHINGSTAEVTLSLPSFMSSPHSSKRKPLSYLDVVRIFNELEPDLNDACKTLAQSTVRLMQDFDSIAAQLHSVDIQAMMPPVKPQWKLIRRNYKELVSQIRTNALTISARIKMFCAVILPLSIRPSAGQSSRSHHEKLHVLQSYMAISAEQAVLTFQLVSKAVELNSVSSNLHTEIARATSQRASSGQRELQDLSQKISALQMNVQNLYSGSSKLSCPDATYVAFTAFRMIASAGRQSSKAKLSRYHLALQGNDLSQISSLFQDLDGTRNEVTHAQYTTQISHRKSDVLSKARTAISDIVPNEILMLEAPLNLLLAIWLRLQADCLEIVNWIQNNRVTRP</sequence>
<gene>
    <name evidence="1" type="ORF">B0H17DRAFT_163832</name>
</gene>
<keyword evidence="2" id="KW-1185">Reference proteome</keyword>
<dbReference type="Proteomes" id="UP001221757">
    <property type="component" value="Unassembled WGS sequence"/>
</dbReference>